<dbReference type="Proteomes" id="UP000683925">
    <property type="component" value="Unassembled WGS sequence"/>
</dbReference>
<keyword evidence="5" id="KW-0812">Transmembrane</keyword>
<keyword evidence="8" id="KW-1185">Reference proteome</keyword>
<accession>A0A8S1VLN3</accession>
<sequence>MSIFRQYFDCFIPELRDFNYQLWVKVIVIYKLVLPVIFLILYFLYREHQDETGNWIIISNVILLIIGIENGIGVFSWLISETFSIYTIIFVALQFFVKLKQPSQIRVDQENNDDTKLQIVFSQINEIIYKSCCWLNFATMLPAIFMLSLITVCTCQIKLFQSLIKRNLPQHQEDQFEEYFGDEEIECSICMEEIRLMEKYVQLPCNHIFHLQCIGKWKSYKQLCPVCRRIFKNTYISKSKRQFQQSDVHKIQI</sequence>
<comment type="caution">
    <text evidence="7">The sequence shown here is derived from an EMBL/GenBank/DDBJ whole genome shotgun (WGS) entry which is preliminary data.</text>
</comment>
<organism evidence="7 8">
    <name type="scientific">Paramecium octaurelia</name>
    <dbReference type="NCBI Taxonomy" id="43137"/>
    <lineage>
        <taxon>Eukaryota</taxon>
        <taxon>Sar</taxon>
        <taxon>Alveolata</taxon>
        <taxon>Ciliophora</taxon>
        <taxon>Intramacronucleata</taxon>
        <taxon>Oligohymenophorea</taxon>
        <taxon>Peniculida</taxon>
        <taxon>Parameciidae</taxon>
        <taxon>Paramecium</taxon>
    </lineage>
</organism>
<keyword evidence="5" id="KW-1133">Transmembrane helix</keyword>
<feature type="domain" description="RING-type" evidence="6">
    <location>
        <begin position="187"/>
        <end position="228"/>
    </location>
</feature>
<feature type="transmembrane region" description="Helical" evidence="5">
    <location>
        <begin position="52"/>
        <end position="68"/>
    </location>
</feature>
<dbReference type="OMA" id="MLPAIFM"/>
<evidence type="ECO:0000256" key="3">
    <source>
        <dbReference type="ARBA" id="ARBA00022833"/>
    </source>
</evidence>
<evidence type="ECO:0000256" key="1">
    <source>
        <dbReference type="ARBA" id="ARBA00022723"/>
    </source>
</evidence>
<keyword evidence="5" id="KW-0472">Membrane</keyword>
<feature type="transmembrane region" description="Helical" evidence="5">
    <location>
        <begin position="22"/>
        <end position="45"/>
    </location>
</feature>
<dbReference type="PANTHER" id="PTHR45931">
    <property type="entry name" value="SI:CH211-59O9.10"/>
    <property type="match status" value="1"/>
</dbReference>
<keyword evidence="2 4" id="KW-0863">Zinc-finger</keyword>
<evidence type="ECO:0000259" key="6">
    <source>
        <dbReference type="PROSITE" id="PS50089"/>
    </source>
</evidence>
<evidence type="ECO:0000313" key="8">
    <source>
        <dbReference type="Proteomes" id="UP000683925"/>
    </source>
</evidence>
<evidence type="ECO:0000313" key="7">
    <source>
        <dbReference type="EMBL" id="CAD8176569.1"/>
    </source>
</evidence>
<dbReference type="GO" id="GO:0008270">
    <property type="term" value="F:zinc ion binding"/>
    <property type="evidence" value="ECO:0007669"/>
    <property type="project" value="UniProtKB-KW"/>
</dbReference>
<keyword evidence="1" id="KW-0479">Metal-binding</keyword>
<protein>
    <recommendedName>
        <fullName evidence="6">RING-type domain-containing protein</fullName>
    </recommendedName>
</protein>
<dbReference type="GO" id="GO:0061630">
    <property type="term" value="F:ubiquitin protein ligase activity"/>
    <property type="evidence" value="ECO:0007669"/>
    <property type="project" value="TreeGrafter"/>
</dbReference>
<name>A0A8S1VLN3_PAROT</name>
<dbReference type="InterPro" id="IPR051834">
    <property type="entry name" value="RING_finger_E3_ligase"/>
</dbReference>
<evidence type="ECO:0000256" key="5">
    <source>
        <dbReference type="SAM" id="Phobius"/>
    </source>
</evidence>
<evidence type="ECO:0000256" key="4">
    <source>
        <dbReference type="PROSITE-ProRule" id="PRU00175"/>
    </source>
</evidence>
<dbReference type="EMBL" id="CAJJDP010000066">
    <property type="protein sequence ID" value="CAD8176569.1"/>
    <property type="molecule type" value="Genomic_DNA"/>
</dbReference>
<dbReference type="Pfam" id="PF13639">
    <property type="entry name" value="zf-RING_2"/>
    <property type="match status" value="1"/>
</dbReference>
<evidence type="ECO:0000256" key="2">
    <source>
        <dbReference type="ARBA" id="ARBA00022771"/>
    </source>
</evidence>
<dbReference type="GO" id="GO:0006511">
    <property type="term" value="P:ubiquitin-dependent protein catabolic process"/>
    <property type="evidence" value="ECO:0007669"/>
    <property type="project" value="TreeGrafter"/>
</dbReference>
<dbReference type="OrthoDB" id="446382at2759"/>
<reference evidence="7" key="1">
    <citation type="submission" date="2021-01" db="EMBL/GenBank/DDBJ databases">
        <authorList>
            <consortium name="Genoscope - CEA"/>
            <person name="William W."/>
        </authorList>
    </citation>
    <scope>NUCLEOTIDE SEQUENCE</scope>
</reference>
<gene>
    <name evidence="7" type="ORF">POCTA_138.1.T0670159</name>
</gene>
<dbReference type="PROSITE" id="PS50089">
    <property type="entry name" value="ZF_RING_2"/>
    <property type="match status" value="1"/>
</dbReference>
<proteinExistence type="predicted"/>
<feature type="transmembrane region" description="Helical" evidence="5">
    <location>
        <begin position="133"/>
        <end position="152"/>
    </location>
</feature>
<dbReference type="AlphaFoldDB" id="A0A8S1VLN3"/>
<dbReference type="InterPro" id="IPR001841">
    <property type="entry name" value="Znf_RING"/>
</dbReference>
<feature type="transmembrane region" description="Helical" evidence="5">
    <location>
        <begin position="74"/>
        <end position="97"/>
    </location>
</feature>
<dbReference type="PANTHER" id="PTHR45931:SF3">
    <property type="entry name" value="RING ZINC FINGER-CONTAINING PROTEIN"/>
    <property type="match status" value="1"/>
</dbReference>
<dbReference type="SMART" id="SM00184">
    <property type="entry name" value="RING"/>
    <property type="match status" value="1"/>
</dbReference>
<dbReference type="GO" id="GO:0005634">
    <property type="term" value="C:nucleus"/>
    <property type="evidence" value="ECO:0007669"/>
    <property type="project" value="TreeGrafter"/>
</dbReference>
<keyword evidence="3" id="KW-0862">Zinc</keyword>